<protein>
    <submittedName>
        <fullName evidence="2">Uncharacterized protein</fullName>
    </submittedName>
</protein>
<dbReference type="AlphaFoldDB" id="A0A8H3UMX0"/>
<evidence type="ECO:0000313" key="3">
    <source>
        <dbReference type="EMBL" id="KAE9976522.1"/>
    </source>
</evidence>
<accession>A0A8H3UMX0</accession>
<dbReference type="Proteomes" id="UP000433883">
    <property type="component" value="Unassembled WGS sequence"/>
</dbReference>
<proteinExistence type="predicted"/>
<organism evidence="2 4">
    <name type="scientific">Venturia inaequalis</name>
    <name type="common">Apple scab fungus</name>
    <dbReference type="NCBI Taxonomy" id="5025"/>
    <lineage>
        <taxon>Eukaryota</taxon>
        <taxon>Fungi</taxon>
        <taxon>Dikarya</taxon>
        <taxon>Ascomycota</taxon>
        <taxon>Pezizomycotina</taxon>
        <taxon>Dothideomycetes</taxon>
        <taxon>Pleosporomycetidae</taxon>
        <taxon>Venturiales</taxon>
        <taxon>Venturiaceae</taxon>
        <taxon>Venturia</taxon>
    </lineage>
</organism>
<evidence type="ECO:0000313" key="2">
    <source>
        <dbReference type="EMBL" id="KAE9972186.1"/>
    </source>
</evidence>
<dbReference type="Proteomes" id="UP000447873">
    <property type="component" value="Unassembled WGS sequence"/>
</dbReference>
<sequence>MNLPRLYRKLQWKKRRIALALLGITIKFDIGLPLLARPKPARSMEVAQETLAVIQREKPNIWVPCPSSNPMENGLAFQQAIETVRAHSSIGILQTDIDTAEMLTDESAFTEYVEQLEIDIRAPAYHVVTSRDGIHKLLAANHNIAKWELEEDTEATAATPTKKLDFEDLVKRRYTWSPQDTMTPPESNKNSPTQAVHLHPQTSGKVILPLSSTNATYQCIAGISISPDRPWIMREIISGQKITTHLLVIKNELQAFVASLPNTTIAVTEEAEIIPTTSSLYRPLFSFAEAFTNSLPEDTSSFLSIDFVISGRVTSVGTCNRIFATGCFVGPRESSVALLTISKAGSANIANAIATLVSPDHRDAHSESSDDSWKHKAVVLSSSLPRPPTMLRGVYSFFPALLTLVVLPLSRITTSDGSVLAFLEDLLLFCEKALLWKEELFDFRDPWPWWYEWNMRRPLALLVELLS</sequence>
<name>A0A8H3UMX0_VENIN</name>
<comment type="caution">
    <text evidence="2">The sequence shown here is derived from an EMBL/GenBank/DDBJ whole genome shotgun (WGS) entry which is preliminary data.</text>
</comment>
<gene>
    <name evidence="3" type="ORF">BLS_002043</name>
    <name evidence="2" type="ORF">EG328_005151</name>
</gene>
<evidence type="ECO:0000313" key="4">
    <source>
        <dbReference type="Proteomes" id="UP000447873"/>
    </source>
</evidence>
<dbReference type="EMBL" id="WNWQ01000152">
    <property type="protein sequence ID" value="KAE9976522.1"/>
    <property type="molecule type" value="Genomic_DNA"/>
</dbReference>
<dbReference type="EMBL" id="WNWS01000277">
    <property type="protein sequence ID" value="KAE9972186.1"/>
    <property type="molecule type" value="Genomic_DNA"/>
</dbReference>
<feature type="region of interest" description="Disordered" evidence="1">
    <location>
        <begin position="177"/>
        <end position="196"/>
    </location>
</feature>
<evidence type="ECO:0000256" key="1">
    <source>
        <dbReference type="SAM" id="MobiDB-lite"/>
    </source>
</evidence>
<reference evidence="2 4" key="1">
    <citation type="submission" date="2018-12" db="EMBL/GenBank/DDBJ databases">
        <title>Venturia inaequalis Genome Resource.</title>
        <authorList>
            <person name="Lichtner F.J."/>
        </authorList>
    </citation>
    <scope>NUCLEOTIDE SEQUENCE [LARGE SCALE GENOMIC DNA]</scope>
    <source>
        <strain evidence="2 4">120213</strain>
        <strain evidence="3">Bline_iso_100314</strain>
    </source>
</reference>